<evidence type="ECO:0000313" key="3">
    <source>
        <dbReference type="Proteomes" id="UP000008810"/>
    </source>
</evidence>
<dbReference type="EnsemblPlants" id="PNT62562">
    <property type="protein sequence ID" value="PNT62562"/>
    <property type="gene ID" value="BRADI_4g05074v3"/>
</dbReference>
<accession>A0A2K2CKL1</accession>
<evidence type="ECO:0000313" key="1">
    <source>
        <dbReference type="EMBL" id="PNT62562.1"/>
    </source>
</evidence>
<dbReference type="Proteomes" id="UP000008810">
    <property type="component" value="Chromosome 4"/>
</dbReference>
<dbReference type="EMBL" id="CM000883">
    <property type="protein sequence ID" value="PNT62562.1"/>
    <property type="molecule type" value="Genomic_DNA"/>
</dbReference>
<reference evidence="1" key="2">
    <citation type="submission" date="2017-06" db="EMBL/GenBank/DDBJ databases">
        <title>WGS assembly of Brachypodium distachyon.</title>
        <authorList>
            <consortium name="The International Brachypodium Initiative"/>
            <person name="Lucas S."/>
            <person name="Harmon-Smith M."/>
            <person name="Lail K."/>
            <person name="Tice H."/>
            <person name="Grimwood J."/>
            <person name="Bruce D."/>
            <person name="Barry K."/>
            <person name="Shu S."/>
            <person name="Lindquist E."/>
            <person name="Wang M."/>
            <person name="Pitluck S."/>
            <person name="Vogel J.P."/>
            <person name="Garvin D.F."/>
            <person name="Mockler T.C."/>
            <person name="Schmutz J."/>
            <person name="Rokhsar D."/>
            <person name="Bevan M.W."/>
        </authorList>
    </citation>
    <scope>NUCLEOTIDE SEQUENCE</scope>
    <source>
        <strain evidence="1">Bd21</strain>
    </source>
</reference>
<name>A0A2K2CKL1_BRADI</name>
<gene>
    <name evidence="1" type="ORF">BRADI_4g05074v3</name>
</gene>
<dbReference type="InParanoid" id="A0A2K2CKL1"/>
<reference evidence="2" key="3">
    <citation type="submission" date="2018-08" db="UniProtKB">
        <authorList>
            <consortium name="EnsemblPlants"/>
        </authorList>
    </citation>
    <scope>IDENTIFICATION</scope>
    <source>
        <strain evidence="2">cv. Bd21</strain>
    </source>
</reference>
<protein>
    <submittedName>
        <fullName evidence="1 2">Uncharacterized protein</fullName>
    </submittedName>
</protein>
<reference evidence="1 2" key="1">
    <citation type="journal article" date="2010" name="Nature">
        <title>Genome sequencing and analysis of the model grass Brachypodium distachyon.</title>
        <authorList>
            <consortium name="International Brachypodium Initiative"/>
        </authorList>
    </citation>
    <scope>NUCLEOTIDE SEQUENCE [LARGE SCALE GENOMIC DNA]</scope>
    <source>
        <strain evidence="1 2">Bd21</strain>
    </source>
</reference>
<sequence>MLVLIDVLKRSCTPLSRSTMSDSNTCNCSSWHLHTNFFFWNALKTRDHPVAQLGITLSASTRNATST</sequence>
<keyword evidence="3" id="KW-1185">Reference proteome</keyword>
<proteinExistence type="predicted"/>
<dbReference type="AlphaFoldDB" id="A0A2K2CKL1"/>
<organism evidence="1">
    <name type="scientific">Brachypodium distachyon</name>
    <name type="common">Purple false brome</name>
    <name type="synonym">Trachynia distachya</name>
    <dbReference type="NCBI Taxonomy" id="15368"/>
    <lineage>
        <taxon>Eukaryota</taxon>
        <taxon>Viridiplantae</taxon>
        <taxon>Streptophyta</taxon>
        <taxon>Embryophyta</taxon>
        <taxon>Tracheophyta</taxon>
        <taxon>Spermatophyta</taxon>
        <taxon>Magnoliopsida</taxon>
        <taxon>Liliopsida</taxon>
        <taxon>Poales</taxon>
        <taxon>Poaceae</taxon>
        <taxon>BOP clade</taxon>
        <taxon>Pooideae</taxon>
        <taxon>Stipodae</taxon>
        <taxon>Brachypodieae</taxon>
        <taxon>Brachypodium</taxon>
    </lineage>
</organism>
<evidence type="ECO:0000313" key="2">
    <source>
        <dbReference type="EnsemblPlants" id="PNT62562"/>
    </source>
</evidence>
<dbReference type="Gramene" id="PNT62562">
    <property type="protein sequence ID" value="PNT62562"/>
    <property type="gene ID" value="BRADI_4g05074v3"/>
</dbReference>